<evidence type="ECO:0000256" key="2">
    <source>
        <dbReference type="ARBA" id="ARBA00009853"/>
    </source>
</evidence>
<evidence type="ECO:0000256" key="3">
    <source>
        <dbReference type="ARBA" id="ARBA00022692"/>
    </source>
</evidence>
<dbReference type="InterPro" id="IPR037185">
    <property type="entry name" value="EmrE-like"/>
</dbReference>
<evidence type="ECO:0000256" key="6">
    <source>
        <dbReference type="SAM" id="Phobius"/>
    </source>
</evidence>
<dbReference type="Proteomes" id="UP001361239">
    <property type="component" value="Unassembled WGS sequence"/>
</dbReference>
<keyword evidence="5 6" id="KW-0472">Membrane</keyword>
<dbReference type="SUPFAM" id="SSF103481">
    <property type="entry name" value="Multidrug resistance efflux transporter EmrE"/>
    <property type="match status" value="2"/>
</dbReference>
<dbReference type="Pfam" id="PF00892">
    <property type="entry name" value="EamA"/>
    <property type="match status" value="2"/>
</dbReference>
<organism evidence="8 9">
    <name type="scientific">Novosphingobium anseongense</name>
    <dbReference type="NCBI Taxonomy" id="3133436"/>
    <lineage>
        <taxon>Bacteria</taxon>
        <taxon>Pseudomonadati</taxon>
        <taxon>Pseudomonadota</taxon>
        <taxon>Alphaproteobacteria</taxon>
        <taxon>Sphingomonadales</taxon>
        <taxon>Sphingomonadaceae</taxon>
        <taxon>Novosphingobium</taxon>
    </lineage>
</organism>
<reference evidence="8 9" key="1">
    <citation type="submission" date="2024-03" db="EMBL/GenBank/DDBJ databases">
        <authorList>
            <person name="Jo J.-H."/>
        </authorList>
    </citation>
    <scope>NUCLEOTIDE SEQUENCE [LARGE SCALE GENOMIC DNA]</scope>
    <source>
        <strain evidence="8 9">PS1R-30</strain>
    </source>
</reference>
<accession>A0ABU8RR26</accession>
<dbReference type="PANTHER" id="PTHR22911">
    <property type="entry name" value="ACYL-MALONYL CONDENSING ENZYME-RELATED"/>
    <property type="match status" value="1"/>
</dbReference>
<feature type="domain" description="EamA" evidence="7">
    <location>
        <begin position="13"/>
        <end position="141"/>
    </location>
</feature>
<comment type="caution">
    <text evidence="8">The sequence shown here is derived from an EMBL/GenBank/DDBJ whole genome shotgun (WGS) entry which is preliminary data.</text>
</comment>
<feature type="domain" description="EamA" evidence="7">
    <location>
        <begin position="153"/>
        <end position="281"/>
    </location>
</feature>
<evidence type="ECO:0000256" key="5">
    <source>
        <dbReference type="ARBA" id="ARBA00023136"/>
    </source>
</evidence>
<dbReference type="RefSeq" id="WP_339585396.1">
    <property type="nucleotide sequence ID" value="NZ_JBBHJZ010000001.1"/>
</dbReference>
<name>A0ABU8RR26_9SPHN</name>
<sequence length="304" mass="32975">MDLPQRPFLALGLRIVSAFLFATLLVLVKYASQSGVALPEIMFWRQAVSVPLILGGLAMAGSLHRLKTQRLASHGKRALLGMTNMIFNFGAAILLLPAEATVLGFTTPLFAVVMAALLWREHIGPYRWLAVALGFLGVLVIAQPGSHVTSALGTGLGLLAAFFIAIINYQIRDLGRTEEPLATAFYFAAFGAPLAALALPFFYSPHSGEQWLVLLAIGLIGAVAQFLMAASLRFGAVTSVIVMDYTALIWATLYGWALWDELPSPMMWLGAPLIVVAGLVIAWREHRLGRRDAIKEDTHPELRA</sequence>
<keyword evidence="3 6" id="KW-0812">Transmembrane</keyword>
<feature type="transmembrane region" description="Helical" evidence="6">
    <location>
        <begin position="102"/>
        <end position="119"/>
    </location>
</feature>
<evidence type="ECO:0000259" key="7">
    <source>
        <dbReference type="Pfam" id="PF00892"/>
    </source>
</evidence>
<evidence type="ECO:0000313" key="8">
    <source>
        <dbReference type="EMBL" id="MEJ5975447.1"/>
    </source>
</evidence>
<feature type="transmembrane region" description="Helical" evidence="6">
    <location>
        <begin position="151"/>
        <end position="171"/>
    </location>
</feature>
<feature type="transmembrane region" description="Helical" evidence="6">
    <location>
        <begin position="183"/>
        <end position="204"/>
    </location>
</feature>
<keyword evidence="4 6" id="KW-1133">Transmembrane helix</keyword>
<feature type="transmembrane region" description="Helical" evidence="6">
    <location>
        <begin position="12"/>
        <end position="31"/>
    </location>
</feature>
<feature type="transmembrane region" description="Helical" evidence="6">
    <location>
        <begin position="43"/>
        <end position="66"/>
    </location>
</feature>
<feature type="transmembrane region" description="Helical" evidence="6">
    <location>
        <begin position="210"/>
        <end position="229"/>
    </location>
</feature>
<comment type="similarity">
    <text evidence="2">Belongs to the drug/metabolite transporter (DMT) superfamily. 10 TMS drug/metabolite exporter (DME) (TC 2.A.7.3) family.</text>
</comment>
<feature type="transmembrane region" description="Helical" evidence="6">
    <location>
        <begin position="265"/>
        <end position="283"/>
    </location>
</feature>
<evidence type="ECO:0000256" key="4">
    <source>
        <dbReference type="ARBA" id="ARBA00022989"/>
    </source>
</evidence>
<feature type="transmembrane region" description="Helical" evidence="6">
    <location>
        <begin position="236"/>
        <end position="259"/>
    </location>
</feature>
<dbReference type="EMBL" id="JBBHJZ010000001">
    <property type="protein sequence ID" value="MEJ5975447.1"/>
    <property type="molecule type" value="Genomic_DNA"/>
</dbReference>
<evidence type="ECO:0000313" key="9">
    <source>
        <dbReference type="Proteomes" id="UP001361239"/>
    </source>
</evidence>
<gene>
    <name evidence="8" type="ORF">WG901_02275</name>
</gene>
<comment type="subcellular location">
    <subcellularLocation>
        <location evidence="1">Membrane</location>
        <topology evidence="1">Multi-pass membrane protein</topology>
    </subcellularLocation>
</comment>
<protein>
    <submittedName>
        <fullName evidence="8">DMT family transporter</fullName>
    </submittedName>
</protein>
<dbReference type="InterPro" id="IPR000620">
    <property type="entry name" value="EamA_dom"/>
</dbReference>
<feature type="transmembrane region" description="Helical" evidence="6">
    <location>
        <begin position="126"/>
        <end position="145"/>
    </location>
</feature>
<dbReference type="PANTHER" id="PTHR22911:SF6">
    <property type="entry name" value="SOLUTE CARRIER FAMILY 35 MEMBER G1"/>
    <property type="match status" value="1"/>
</dbReference>
<proteinExistence type="inferred from homology"/>
<evidence type="ECO:0000256" key="1">
    <source>
        <dbReference type="ARBA" id="ARBA00004141"/>
    </source>
</evidence>
<feature type="transmembrane region" description="Helical" evidence="6">
    <location>
        <begin position="78"/>
        <end position="96"/>
    </location>
</feature>
<keyword evidence="9" id="KW-1185">Reference proteome</keyword>